<dbReference type="Proteomes" id="UP001216253">
    <property type="component" value="Unassembled WGS sequence"/>
</dbReference>
<organism evidence="1 2">
    <name type="scientific">Novosphingobium album</name>
    <name type="common">ex Liu et al. 2023</name>
    <dbReference type="NCBI Taxonomy" id="3031130"/>
    <lineage>
        <taxon>Bacteria</taxon>
        <taxon>Pseudomonadati</taxon>
        <taxon>Pseudomonadota</taxon>
        <taxon>Alphaproteobacteria</taxon>
        <taxon>Sphingomonadales</taxon>
        <taxon>Sphingomonadaceae</taxon>
        <taxon>Novosphingobium</taxon>
    </lineage>
</organism>
<evidence type="ECO:0000313" key="1">
    <source>
        <dbReference type="EMBL" id="MDE8654327.1"/>
    </source>
</evidence>
<proteinExistence type="predicted"/>
<keyword evidence="2" id="KW-1185">Reference proteome</keyword>
<comment type="caution">
    <text evidence="1">The sequence shown here is derived from an EMBL/GenBank/DDBJ whole genome shotgun (WGS) entry which is preliminary data.</text>
</comment>
<name>A0ABT5WWQ7_9SPHN</name>
<sequence length="74" mass="7984">MGVEGAPLPLEQLVPLIIVGVGETDSATYHILFAGDLAGRRQKTCSSFPVRREHCDYSEARTVPATEMIAINIA</sequence>
<gene>
    <name evidence="1" type="ORF">PYV00_21755</name>
</gene>
<protein>
    <submittedName>
        <fullName evidence="1">Uncharacterized protein</fullName>
    </submittedName>
</protein>
<reference evidence="1 2" key="1">
    <citation type="submission" date="2023-03" db="EMBL/GenBank/DDBJ databases">
        <title>NovoSphingobium album sp. nov. isolated from polycyclic aromatic hydrocarbons- and heavy-metal polluted soil.</title>
        <authorList>
            <person name="Liu Z."/>
            <person name="Wang K."/>
        </authorList>
    </citation>
    <scope>NUCLEOTIDE SEQUENCE [LARGE SCALE GENOMIC DNA]</scope>
    <source>
        <strain evidence="1 2">H3SJ31-1</strain>
    </source>
</reference>
<dbReference type="EMBL" id="JARESE010000080">
    <property type="protein sequence ID" value="MDE8654327.1"/>
    <property type="molecule type" value="Genomic_DNA"/>
</dbReference>
<evidence type="ECO:0000313" key="2">
    <source>
        <dbReference type="Proteomes" id="UP001216253"/>
    </source>
</evidence>
<accession>A0ABT5WWQ7</accession>